<reference evidence="2" key="1">
    <citation type="submission" date="2020-11" db="EMBL/GenBank/DDBJ databases">
        <authorList>
            <person name="Whitehead M."/>
        </authorList>
    </citation>
    <scope>NUCLEOTIDE SEQUENCE</scope>
    <source>
        <strain evidence="2">EGII</strain>
    </source>
</reference>
<feature type="compositionally biased region" description="Polar residues" evidence="1">
    <location>
        <begin position="50"/>
        <end position="66"/>
    </location>
</feature>
<protein>
    <submittedName>
        <fullName evidence="2">(Mediterranean fruit fly) hypothetical protein</fullName>
    </submittedName>
</protein>
<feature type="compositionally biased region" description="Basic and acidic residues" evidence="1">
    <location>
        <begin position="18"/>
        <end position="39"/>
    </location>
</feature>
<dbReference type="Proteomes" id="UP000606786">
    <property type="component" value="Unassembled WGS sequence"/>
</dbReference>
<keyword evidence="3" id="KW-1185">Reference proteome</keyword>
<name>A0A811V9C9_CERCA</name>
<dbReference type="EMBL" id="CAJHJT010000034">
    <property type="protein sequence ID" value="CAD7006396.1"/>
    <property type="molecule type" value="Genomic_DNA"/>
</dbReference>
<dbReference type="OrthoDB" id="6077919at2759"/>
<comment type="caution">
    <text evidence="2">The sequence shown here is derived from an EMBL/GenBank/DDBJ whole genome shotgun (WGS) entry which is preliminary data.</text>
</comment>
<evidence type="ECO:0000256" key="1">
    <source>
        <dbReference type="SAM" id="MobiDB-lite"/>
    </source>
</evidence>
<feature type="region of interest" description="Disordered" evidence="1">
    <location>
        <begin position="1"/>
        <end position="66"/>
    </location>
</feature>
<organism evidence="2 3">
    <name type="scientific">Ceratitis capitata</name>
    <name type="common">Mediterranean fruit fly</name>
    <name type="synonym">Tephritis capitata</name>
    <dbReference type="NCBI Taxonomy" id="7213"/>
    <lineage>
        <taxon>Eukaryota</taxon>
        <taxon>Metazoa</taxon>
        <taxon>Ecdysozoa</taxon>
        <taxon>Arthropoda</taxon>
        <taxon>Hexapoda</taxon>
        <taxon>Insecta</taxon>
        <taxon>Pterygota</taxon>
        <taxon>Neoptera</taxon>
        <taxon>Endopterygota</taxon>
        <taxon>Diptera</taxon>
        <taxon>Brachycera</taxon>
        <taxon>Muscomorpha</taxon>
        <taxon>Tephritoidea</taxon>
        <taxon>Tephritidae</taxon>
        <taxon>Ceratitis</taxon>
        <taxon>Ceratitis</taxon>
    </lineage>
</organism>
<feature type="compositionally biased region" description="Basic and acidic residues" evidence="1">
    <location>
        <begin position="1"/>
        <end position="11"/>
    </location>
</feature>
<evidence type="ECO:0000313" key="2">
    <source>
        <dbReference type="EMBL" id="CAD7006396.1"/>
    </source>
</evidence>
<proteinExistence type="predicted"/>
<dbReference type="AlphaFoldDB" id="A0A811V9C9"/>
<sequence>MDEEDLSKPCEETLEEEKEVKAVEMKKRQQNLKESDVYSKRSPSKRRATTPKTTNVQTSDKNEADSTAASIVPTVVEVDGAATTPNAAVGAVNTTVEEMILHLSSIDVAETVSTTETETKVVPIPTAVDTLTIVSEYEISGYEITEYVTDVLTPTPINPTYTVVNETLPII</sequence>
<accession>A0A811V9C9</accession>
<gene>
    <name evidence="2" type="ORF">CCAP1982_LOCUS14716</name>
</gene>
<evidence type="ECO:0000313" key="3">
    <source>
        <dbReference type="Proteomes" id="UP000606786"/>
    </source>
</evidence>